<evidence type="ECO:0000313" key="3">
    <source>
        <dbReference type="EMBL" id="MBC3887123.1"/>
    </source>
</evidence>
<comment type="caution">
    <text evidence="3">The sequence shown here is derived from an EMBL/GenBank/DDBJ whole genome shotgun (WGS) entry which is preliminary data.</text>
</comment>
<reference evidence="3" key="2">
    <citation type="submission" date="2020-10" db="EMBL/GenBank/DDBJ databases">
        <title>Comparative genomics of the Acetobacterium genus.</title>
        <authorList>
            <person name="Marshall C."/>
            <person name="May H."/>
            <person name="Norman S."/>
        </authorList>
    </citation>
    <scope>NUCLEOTIDE SEQUENCE</scope>
    <source>
        <strain evidence="3">DER-2019</strain>
    </source>
</reference>
<feature type="transmembrane region" description="Helical" evidence="1">
    <location>
        <begin position="45"/>
        <end position="72"/>
    </location>
</feature>
<organism evidence="3 4">
    <name type="scientific">Acetobacterium paludosum</name>
    <dbReference type="NCBI Taxonomy" id="52693"/>
    <lineage>
        <taxon>Bacteria</taxon>
        <taxon>Bacillati</taxon>
        <taxon>Bacillota</taxon>
        <taxon>Clostridia</taxon>
        <taxon>Eubacteriales</taxon>
        <taxon>Eubacteriaceae</taxon>
        <taxon>Acetobacterium</taxon>
    </lineage>
</organism>
<sequence length="249" mass="27952">MRQLIDKLGLKKTTLAVMTISIIFSLAVTLMIWLLFSLLGINLNLFITLLMGIIVPLFAAPFILIPIIYLIMQINQLEMEMRLLATYDELTGCLNRRAFFEQSESLINLGDRNSIDSCLMMIDIDKFKLINDRYGHSSGDKVIASLGSIFIDVMRKSDIVGRIGGEEFALFLHQTSIEGASRFAERLHESISLSVIKDNGHSINYTISIGLTQLRSGTSLEDALKQADKALYCAKNNGRNQTIFYNQSM</sequence>
<keyword evidence="1" id="KW-0812">Transmembrane</keyword>
<feature type="transmembrane region" description="Helical" evidence="1">
    <location>
        <begin position="15"/>
        <end position="39"/>
    </location>
</feature>
<evidence type="ECO:0000256" key="1">
    <source>
        <dbReference type="SAM" id="Phobius"/>
    </source>
</evidence>
<dbReference type="Pfam" id="PF00990">
    <property type="entry name" value="GGDEF"/>
    <property type="match status" value="1"/>
</dbReference>
<dbReference type="RefSeq" id="WP_148566529.1">
    <property type="nucleotide sequence ID" value="NZ_RXYA01000004.1"/>
</dbReference>
<dbReference type="InterPro" id="IPR029787">
    <property type="entry name" value="Nucleotide_cyclase"/>
</dbReference>
<dbReference type="InterPro" id="IPR000160">
    <property type="entry name" value="GGDEF_dom"/>
</dbReference>
<dbReference type="Proteomes" id="UP000616595">
    <property type="component" value="Unassembled WGS sequence"/>
</dbReference>
<dbReference type="EMBL" id="WJBD01000002">
    <property type="protein sequence ID" value="MBC3887123.1"/>
    <property type="molecule type" value="Genomic_DNA"/>
</dbReference>
<dbReference type="PROSITE" id="PS50887">
    <property type="entry name" value="GGDEF"/>
    <property type="match status" value="1"/>
</dbReference>
<dbReference type="OrthoDB" id="185601at2"/>
<dbReference type="Gene3D" id="3.30.70.270">
    <property type="match status" value="1"/>
</dbReference>
<dbReference type="PANTHER" id="PTHR45138">
    <property type="entry name" value="REGULATORY COMPONENTS OF SENSORY TRANSDUCTION SYSTEM"/>
    <property type="match status" value="1"/>
</dbReference>
<name>A0A923HR05_9FIRM</name>
<accession>A0A923HR05</accession>
<protein>
    <submittedName>
        <fullName evidence="3">Diguanylate cyclase</fullName>
    </submittedName>
</protein>
<keyword evidence="1" id="KW-0472">Membrane</keyword>
<dbReference type="InterPro" id="IPR050469">
    <property type="entry name" value="Diguanylate_Cyclase"/>
</dbReference>
<dbReference type="CDD" id="cd01949">
    <property type="entry name" value="GGDEF"/>
    <property type="match status" value="1"/>
</dbReference>
<dbReference type="GO" id="GO:0052621">
    <property type="term" value="F:diguanylate cyclase activity"/>
    <property type="evidence" value="ECO:0007669"/>
    <property type="project" value="TreeGrafter"/>
</dbReference>
<gene>
    <name evidence="3" type="ORF">GH810_02215</name>
</gene>
<keyword evidence="1" id="KW-1133">Transmembrane helix</keyword>
<dbReference type="SUPFAM" id="SSF55073">
    <property type="entry name" value="Nucleotide cyclase"/>
    <property type="match status" value="1"/>
</dbReference>
<evidence type="ECO:0000313" key="4">
    <source>
        <dbReference type="Proteomes" id="UP000616595"/>
    </source>
</evidence>
<dbReference type="FunFam" id="3.30.70.270:FF:000001">
    <property type="entry name" value="Diguanylate cyclase domain protein"/>
    <property type="match status" value="1"/>
</dbReference>
<dbReference type="PANTHER" id="PTHR45138:SF9">
    <property type="entry name" value="DIGUANYLATE CYCLASE DGCM-RELATED"/>
    <property type="match status" value="1"/>
</dbReference>
<feature type="domain" description="GGDEF" evidence="2">
    <location>
        <begin position="115"/>
        <end position="247"/>
    </location>
</feature>
<dbReference type="SMART" id="SM00267">
    <property type="entry name" value="GGDEF"/>
    <property type="match status" value="1"/>
</dbReference>
<dbReference type="InterPro" id="IPR043128">
    <property type="entry name" value="Rev_trsase/Diguanyl_cyclase"/>
</dbReference>
<proteinExistence type="predicted"/>
<reference evidence="3" key="1">
    <citation type="submission" date="2019-10" db="EMBL/GenBank/DDBJ databases">
        <authorList>
            <person name="Ross D.E."/>
            <person name="Gulliver D."/>
        </authorList>
    </citation>
    <scope>NUCLEOTIDE SEQUENCE</scope>
    <source>
        <strain evidence="3">DER-2019</strain>
    </source>
</reference>
<evidence type="ECO:0000259" key="2">
    <source>
        <dbReference type="PROSITE" id="PS50887"/>
    </source>
</evidence>
<dbReference type="NCBIfam" id="TIGR00254">
    <property type="entry name" value="GGDEF"/>
    <property type="match status" value="1"/>
</dbReference>
<keyword evidence="4" id="KW-1185">Reference proteome</keyword>
<dbReference type="AlphaFoldDB" id="A0A923HR05"/>